<keyword evidence="9" id="KW-1185">Reference proteome</keyword>
<evidence type="ECO:0000256" key="4">
    <source>
        <dbReference type="ARBA" id="ARBA00022989"/>
    </source>
</evidence>
<dbReference type="InterPro" id="IPR051817">
    <property type="entry name" value="FDH_cytochrome_b556_subunit"/>
</dbReference>
<evidence type="ECO:0000259" key="7">
    <source>
        <dbReference type="Pfam" id="PF01292"/>
    </source>
</evidence>
<evidence type="ECO:0000313" key="9">
    <source>
        <dbReference type="Proteomes" id="UP000002710"/>
    </source>
</evidence>
<dbReference type="GO" id="GO:0009061">
    <property type="term" value="P:anaerobic respiration"/>
    <property type="evidence" value="ECO:0007669"/>
    <property type="project" value="TreeGrafter"/>
</dbReference>
<protein>
    <submittedName>
        <fullName evidence="8">Cytochrome b/b6 domain-containing protein</fullName>
    </submittedName>
</protein>
<evidence type="ECO:0000256" key="6">
    <source>
        <dbReference type="SAM" id="Phobius"/>
    </source>
</evidence>
<dbReference type="GO" id="GO:0036397">
    <property type="term" value="F:formate dehydrogenase (quinone) activity"/>
    <property type="evidence" value="ECO:0007669"/>
    <property type="project" value="TreeGrafter"/>
</dbReference>
<proteinExistence type="predicted"/>
<dbReference type="EMBL" id="CP000112">
    <property type="protein sequence ID" value="ABB37481.1"/>
    <property type="molecule type" value="Genomic_DNA"/>
</dbReference>
<keyword evidence="4 6" id="KW-1133">Transmembrane helix</keyword>
<dbReference type="GO" id="GO:0009055">
    <property type="term" value="F:electron transfer activity"/>
    <property type="evidence" value="ECO:0007669"/>
    <property type="project" value="InterPro"/>
</dbReference>
<keyword evidence="2" id="KW-1003">Cell membrane</keyword>
<dbReference type="RefSeq" id="WP_011366769.1">
    <property type="nucleotide sequence ID" value="NC_007519.1"/>
</dbReference>
<feature type="transmembrane region" description="Helical" evidence="6">
    <location>
        <begin position="141"/>
        <end position="161"/>
    </location>
</feature>
<dbReference type="PANTHER" id="PTHR30074:SF6">
    <property type="entry name" value="FORMATE DEHYDROGENASE GAMMA SUBUNIT"/>
    <property type="match status" value="1"/>
</dbReference>
<gene>
    <name evidence="8" type="ordered locus">Dde_0680</name>
</gene>
<dbReference type="PANTHER" id="PTHR30074">
    <property type="entry name" value="FORMATE DEHYDROGENASE, NITRATE-INDUCIBLE, CYTOCHROME B556 FDN SUBUNIT"/>
    <property type="match status" value="1"/>
</dbReference>
<feature type="transmembrane region" description="Helical" evidence="6">
    <location>
        <begin position="181"/>
        <end position="202"/>
    </location>
</feature>
<name>Q315B5_OLEA2</name>
<feature type="transmembrane region" description="Helical" evidence="6">
    <location>
        <begin position="20"/>
        <end position="39"/>
    </location>
</feature>
<keyword evidence="5 6" id="KW-0472">Membrane</keyword>
<evidence type="ECO:0000313" key="8">
    <source>
        <dbReference type="EMBL" id="ABB37481.1"/>
    </source>
</evidence>
<dbReference type="Gene3D" id="1.20.950.20">
    <property type="entry name" value="Transmembrane di-heme cytochromes, Chain C"/>
    <property type="match status" value="1"/>
</dbReference>
<evidence type="ECO:0000256" key="3">
    <source>
        <dbReference type="ARBA" id="ARBA00022692"/>
    </source>
</evidence>
<comment type="subcellular location">
    <subcellularLocation>
        <location evidence="1">Cell membrane</location>
        <topology evidence="1">Multi-pass membrane protein</topology>
    </subcellularLocation>
</comment>
<dbReference type="GO" id="GO:0022904">
    <property type="term" value="P:respiratory electron transport chain"/>
    <property type="evidence" value="ECO:0007669"/>
    <property type="project" value="InterPro"/>
</dbReference>
<dbReference type="GO" id="GO:0005886">
    <property type="term" value="C:plasma membrane"/>
    <property type="evidence" value="ECO:0007669"/>
    <property type="project" value="UniProtKB-SubCell"/>
</dbReference>
<dbReference type="GO" id="GO:0009326">
    <property type="term" value="C:formate dehydrogenase complex"/>
    <property type="evidence" value="ECO:0007669"/>
    <property type="project" value="TreeGrafter"/>
</dbReference>
<dbReference type="AlphaFoldDB" id="Q315B5"/>
<evidence type="ECO:0000256" key="1">
    <source>
        <dbReference type="ARBA" id="ARBA00004651"/>
    </source>
</evidence>
<evidence type="ECO:0000256" key="2">
    <source>
        <dbReference type="ARBA" id="ARBA00022475"/>
    </source>
</evidence>
<dbReference type="Pfam" id="PF01292">
    <property type="entry name" value="Ni_hydr_CYTB"/>
    <property type="match status" value="1"/>
</dbReference>
<feature type="domain" description="Cytochrome b561 bacterial/Ni-hydrogenase" evidence="7">
    <location>
        <begin position="8"/>
        <end position="215"/>
    </location>
</feature>
<evidence type="ECO:0000256" key="5">
    <source>
        <dbReference type="ARBA" id="ARBA00023136"/>
    </source>
</evidence>
<dbReference type="Proteomes" id="UP000002710">
    <property type="component" value="Chromosome"/>
</dbReference>
<sequence length="239" mass="26219">MNRTYKRHDRSDIAIHWFNALCWLLLLVSGLGLISNPALNPLGERLPAALRAFAGGGGNLLVFHEAVGIGWITSFVLYLVLNPRGALFFLKEIFSVSPARDMTWMLRKMVLMTAGEKALRRLGQPADLPPQGFYNMGQKGFAQVAVIGGLVIAATGLVMVFSDAGPVTPSAALTGWAVTLHYLAVGVVLAGLLVHIYMAAISPEERPGFRSMFTGVVPEDYAKHHHRLWYDRVARHTQE</sequence>
<reference evidence="8 9" key="1">
    <citation type="journal article" date="2011" name="J. Bacteriol.">
        <title>Complete genome sequence and updated annotation of Desulfovibrio alaskensis G20.</title>
        <authorList>
            <person name="Hauser L.J."/>
            <person name="Land M.L."/>
            <person name="Brown S.D."/>
            <person name="Larimer F."/>
            <person name="Keller K.L."/>
            <person name="Rapp-Giles B.J."/>
            <person name="Price M.N."/>
            <person name="Lin M."/>
            <person name="Bruce D.C."/>
            <person name="Detter J.C."/>
            <person name="Tapia R."/>
            <person name="Han C.S."/>
            <person name="Goodwin L.A."/>
            <person name="Cheng J.F."/>
            <person name="Pitluck S."/>
            <person name="Copeland A."/>
            <person name="Lucas S."/>
            <person name="Nolan M."/>
            <person name="Lapidus A.L."/>
            <person name="Palumbo A.V."/>
            <person name="Wall J.D."/>
        </authorList>
    </citation>
    <scope>NUCLEOTIDE SEQUENCE [LARGE SCALE GENOMIC DNA]</scope>
    <source>
        <strain evidence="9">ATCC BAA 1058 / DSM 17464 / G20</strain>
    </source>
</reference>
<organism evidence="8 9">
    <name type="scientific">Oleidesulfovibrio alaskensis (strain ATCC BAA-1058 / DSM 17464 / G20)</name>
    <name type="common">Desulfovibrio alaskensis</name>
    <dbReference type="NCBI Taxonomy" id="207559"/>
    <lineage>
        <taxon>Bacteria</taxon>
        <taxon>Pseudomonadati</taxon>
        <taxon>Thermodesulfobacteriota</taxon>
        <taxon>Desulfovibrionia</taxon>
        <taxon>Desulfovibrionales</taxon>
        <taxon>Desulfovibrionaceae</taxon>
        <taxon>Oleidesulfovibrio</taxon>
    </lineage>
</organism>
<dbReference type="eggNOG" id="COG2864">
    <property type="taxonomic scope" value="Bacteria"/>
</dbReference>
<dbReference type="SUPFAM" id="SSF81342">
    <property type="entry name" value="Transmembrane di-heme cytochromes"/>
    <property type="match status" value="1"/>
</dbReference>
<dbReference type="InterPro" id="IPR011577">
    <property type="entry name" value="Cyt_b561_bac/Ni-Hgenase"/>
</dbReference>
<dbReference type="HOGENOM" id="CLU_091368_1_0_7"/>
<dbReference type="InterPro" id="IPR016174">
    <property type="entry name" value="Di-haem_cyt_TM"/>
</dbReference>
<dbReference type="GO" id="GO:0015944">
    <property type="term" value="P:formate oxidation"/>
    <property type="evidence" value="ECO:0007669"/>
    <property type="project" value="TreeGrafter"/>
</dbReference>
<feature type="transmembrane region" description="Helical" evidence="6">
    <location>
        <begin position="59"/>
        <end position="81"/>
    </location>
</feature>
<keyword evidence="3 6" id="KW-0812">Transmembrane</keyword>
<dbReference type="STRING" id="207559.Dde_0680"/>
<accession>Q315B5</accession>
<dbReference type="KEGG" id="dde:Dde_0680"/>